<evidence type="ECO:0000256" key="1">
    <source>
        <dbReference type="ARBA" id="ARBA00004123"/>
    </source>
</evidence>
<dbReference type="PROSITE" id="PS50157">
    <property type="entry name" value="ZINC_FINGER_C2H2_2"/>
    <property type="match status" value="3"/>
</dbReference>
<evidence type="ECO:0000256" key="2">
    <source>
        <dbReference type="ARBA" id="ARBA00022723"/>
    </source>
</evidence>
<evidence type="ECO:0000313" key="11">
    <source>
        <dbReference type="RefSeq" id="XP_014670586.1"/>
    </source>
</evidence>
<dbReference type="Proteomes" id="UP000695022">
    <property type="component" value="Unplaced"/>
</dbReference>
<protein>
    <submittedName>
        <fullName evidence="11 12">Zinc finger protein 554-like isoform X3</fullName>
    </submittedName>
</protein>
<dbReference type="SMART" id="SM00355">
    <property type="entry name" value="ZnF_C2H2"/>
    <property type="match status" value="4"/>
</dbReference>
<dbReference type="PANTHER" id="PTHR16515">
    <property type="entry name" value="PR DOMAIN ZINC FINGER PROTEIN"/>
    <property type="match status" value="1"/>
</dbReference>
<dbReference type="RefSeq" id="XP_014670588.1">
    <property type="nucleotide sequence ID" value="XM_014815102.1"/>
</dbReference>
<evidence type="ECO:0000256" key="6">
    <source>
        <dbReference type="ARBA" id="ARBA00023242"/>
    </source>
</evidence>
<dbReference type="Gene3D" id="3.30.160.60">
    <property type="entry name" value="Classic Zinc Finger"/>
    <property type="match status" value="3"/>
</dbReference>
<accession>A0ABM1EEG7</accession>
<dbReference type="GeneID" id="106811470"/>
<evidence type="ECO:0000256" key="7">
    <source>
        <dbReference type="PROSITE-ProRule" id="PRU00042"/>
    </source>
</evidence>
<sequence length="385" mass="41815">MTPSSETLMYYRCTSCCECFFSRLEFFNHAERVHCKVLVCQGHDPEENTETSVIDGVSTETQTVLPKAEANFAERTNISYKASALLRNSLAERSCPAGGSKEGRAGGVGGEEDSPATIKLEVTDDHLYNASVGEMDSSAATTDVNSQCNNLVSRSCRVLSDSYNMGDTASCNPSFNSAATRLLASVNSTAGELTTTTTTTRVLASNSFLDPAQHGYHLATSRYSSPRNNGANAVLPRHILPKNAACLGSQIKPGSSRELGVGSSDLGRSNAFIKSSAMGGFEMLNQSKVSRLVKTGVFKCSICQKVFKRKECLVLHLRVHTGEKPHKCSLCLSAFPQHSGLMAHMRTHTGERPYVCSVCGTTFNQSSNLRRHERCKHEKFMLQQA</sequence>
<evidence type="ECO:0000313" key="12">
    <source>
        <dbReference type="RefSeq" id="XP_014670587.1"/>
    </source>
</evidence>
<keyword evidence="3" id="KW-0677">Repeat</keyword>
<feature type="domain" description="C2H2-type" evidence="9">
    <location>
        <begin position="298"/>
        <end position="325"/>
    </location>
</feature>
<dbReference type="SUPFAM" id="SSF57667">
    <property type="entry name" value="beta-beta-alpha zinc fingers"/>
    <property type="match status" value="2"/>
</dbReference>
<dbReference type="PROSITE" id="PS00028">
    <property type="entry name" value="ZINC_FINGER_C2H2_1"/>
    <property type="match status" value="4"/>
</dbReference>
<evidence type="ECO:0000313" key="10">
    <source>
        <dbReference type="Proteomes" id="UP000695022"/>
    </source>
</evidence>
<keyword evidence="5" id="KW-0862">Zinc</keyword>
<keyword evidence="6" id="KW-0539">Nucleus</keyword>
<keyword evidence="2" id="KW-0479">Metal-binding</keyword>
<dbReference type="PANTHER" id="PTHR16515:SF49">
    <property type="entry name" value="GASTRULA ZINC FINGER PROTEIN XLCGF49.1-LIKE-RELATED"/>
    <property type="match status" value="1"/>
</dbReference>
<organism evidence="10 13">
    <name type="scientific">Priapulus caudatus</name>
    <name type="common">Priapulid worm</name>
    <dbReference type="NCBI Taxonomy" id="37621"/>
    <lineage>
        <taxon>Eukaryota</taxon>
        <taxon>Metazoa</taxon>
        <taxon>Ecdysozoa</taxon>
        <taxon>Scalidophora</taxon>
        <taxon>Priapulida</taxon>
        <taxon>Priapulimorpha</taxon>
        <taxon>Priapulimorphida</taxon>
        <taxon>Priapulidae</taxon>
        <taxon>Priapulus</taxon>
    </lineage>
</organism>
<keyword evidence="4 7" id="KW-0863">Zinc-finger</keyword>
<gene>
    <name evidence="11 12 13" type="primary">LOC106811470</name>
</gene>
<dbReference type="Pfam" id="PF00096">
    <property type="entry name" value="zf-C2H2"/>
    <property type="match status" value="3"/>
</dbReference>
<reference evidence="11 12" key="1">
    <citation type="submission" date="2025-05" db="UniProtKB">
        <authorList>
            <consortium name="RefSeq"/>
        </authorList>
    </citation>
    <scope>IDENTIFICATION</scope>
</reference>
<feature type="domain" description="C2H2-type" evidence="9">
    <location>
        <begin position="326"/>
        <end position="353"/>
    </location>
</feature>
<dbReference type="RefSeq" id="XP_014670586.1">
    <property type="nucleotide sequence ID" value="XM_014815100.1"/>
</dbReference>
<keyword evidence="10" id="KW-1185">Reference proteome</keyword>
<evidence type="ECO:0000259" key="9">
    <source>
        <dbReference type="PROSITE" id="PS50157"/>
    </source>
</evidence>
<proteinExistence type="predicted"/>
<feature type="region of interest" description="Disordered" evidence="8">
    <location>
        <begin position="94"/>
        <end position="114"/>
    </location>
</feature>
<dbReference type="InterPro" id="IPR050331">
    <property type="entry name" value="Zinc_finger"/>
</dbReference>
<evidence type="ECO:0000256" key="4">
    <source>
        <dbReference type="ARBA" id="ARBA00022771"/>
    </source>
</evidence>
<evidence type="ECO:0000256" key="5">
    <source>
        <dbReference type="ARBA" id="ARBA00022833"/>
    </source>
</evidence>
<dbReference type="InterPro" id="IPR036236">
    <property type="entry name" value="Znf_C2H2_sf"/>
</dbReference>
<dbReference type="InterPro" id="IPR013087">
    <property type="entry name" value="Znf_C2H2_type"/>
</dbReference>
<evidence type="ECO:0000256" key="8">
    <source>
        <dbReference type="SAM" id="MobiDB-lite"/>
    </source>
</evidence>
<evidence type="ECO:0000256" key="3">
    <source>
        <dbReference type="ARBA" id="ARBA00022737"/>
    </source>
</evidence>
<feature type="domain" description="C2H2-type" evidence="9">
    <location>
        <begin position="354"/>
        <end position="377"/>
    </location>
</feature>
<dbReference type="RefSeq" id="XP_014670587.1">
    <property type="nucleotide sequence ID" value="XM_014815101.1"/>
</dbReference>
<comment type="subcellular location">
    <subcellularLocation>
        <location evidence="1">Nucleus</location>
    </subcellularLocation>
</comment>
<name>A0ABM1EEG7_PRICU</name>
<evidence type="ECO:0000313" key="13">
    <source>
        <dbReference type="RefSeq" id="XP_014670588.1"/>
    </source>
</evidence>